<keyword evidence="9 24" id="KW-0812">Transmembrane</keyword>
<dbReference type="EMBL" id="JQEC01000038">
    <property type="protein sequence ID" value="KGJ92068.1"/>
    <property type="molecule type" value="Genomic_DNA"/>
</dbReference>
<comment type="caution">
    <text evidence="25">The sequence shown here is derived from an EMBL/GenBank/DDBJ whole genome shotgun (WGS) entry which is preliminary data.</text>
</comment>
<dbReference type="Gene3D" id="1.10.287.3610">
    <property type="match status" value="1"/>
</dbReference>
<keyword evidence="16 24" id="KW-0443">Lipid metabolism</keyword>
<evidence type="ECO:0000256" key="4">
    <source>
        <dbReference type="ARBA" id="ARBA00017575"/>
    </source>
</evidence>
<evidence type="ECO:0000256" key="19">
    <source>
        <dbReference type="ARBA" id="ARBA00023264"/>
    </source>
</evidence>
<evidence type="ECO:0000256" key="17">
    <source>
        <dbReference type="ARBA" id="ARBA00023136"/>
    </source>
</evidence>
<evidence type="ECO:0000256" key="16">
    <source>
        <dbReference type="ARBA" id="ARBA00023098"/>
    </source>
</evidence>
<dbReference type="InterPro" id="IPR036945">
    <property type="entry name" value="DAGK_sf"/>
</dbReference>
<evidence type="ECO:0000256" key="21">
    <source>
        <dbReference type="PIRSR" id="PIRSR600829-2"/>
    </source>
</evidence>
<evidence type="ECO:0000313" key="25">
    <source>
        <dbReference type="EMBL" id="KGJ92068.1"/>
    </source>
</evidence>
<evidence type="ECO:0000256" key="11">
    <source>
        <dbReference type="ARBA" id="ARBA00022741"/>
    </source>
</evidence>
<feature type="transmembrane region" description="Helical" evidence="24">
    <location>
        <begin position="68"/>
        <end position="88"/>
    </location>
</feature>
<gene>
    <name evidence="25" type="ORF">GAB14E_2913</name>
</gene>
<keyword evidence="12 24" id="KW-0418">Kinase</keyword>
<feature type="binding site" evidence="21">
    <location>
        <position position="82"/>
    </location>
    <ligand>
        <name>substrate</name>
    </ligand>
</feature>
<dbReference type="GO" id="GO:0046872">
    <property type="term" value="F:metal ion binding"/>
    <property type="evidence" value="ECO:0007669"/>
    <property type="project" value="UniProtKB-KW"/>
</dbReference>
<dbReference type="EC" id="2.7.1.107" evidence="3 24"/>
<evidence type="ECO:0000256" key="1">
    <source>
        <dbReference type="ARBA" id="ARBA00004429"/>
    </source>
</evidence>
<evidence type="ECO:0000256" key="9">
    <source>
        <dbReference type="ARBA" id="ARBA00022692"/>
    </source>
</evidence>
<evidence type="ECO:0000256" key="23">
    <source>
        <dbReference type="PIRSR" id="PIRSR600829-4"/>
    </source>
</evidence>
<evidence type="ECO:0000256" key="13">
    <source>
        <dbReference type="ARBA" id="ARBA00022840"/>
    </source>
</evidence>
<feature type="binding site" evidence="22">
    <location>
        <begin position="98"/>
        <end position="100"/>
    </location>
    <ligand>
        <name>ATP</name>
        <dbReference type="ChEBI" id="CHEBI:30616"/>
    </ligand>
</feature>
<feature type="binding site" evidence="22">
    <location>
        <begin position="107"/>
        <end position="108"/>
    </location>
    <ligand>
        <name>ATP</name>
        <dbReference type="ChEBI" id="CHEBI:30616"/>
    </ligand>
</feature>
<evidence type="ECO:0000256" key="12">
    <source>
        <dbReference type="ARBA" id="ARBA00022777"/>
    </source>
</evidence>
<dbReference type="PROSITE" id="PS01069">
    <property type="entry name" value="DAGK_PROKAR"/>
    <property type="match status" value="1"/>
</dbReference>
<dbReference type="OrthoDB" id="9796011at2"/>
<evidence type="ECO:0000256" key="20">
    <source>
        <dbReference type="PIRSR" id="PIRSR600829-1"/>
    </source>
</evidence>
<comment type="similarity">
    <text evidence="2 24">Belongs to the bacterial diacylglycerol kinase family.</text>
</comment>
<feature type="binding site" evidence="23">
    <location>
        <position position="41"/>
    </location>
    <ligand>
        <name>a divalent metal cation</name>
        <dbReference type="ChEBI" id="CHEBI:60240"/>
    </ligand>
</feature>
<feature type="binding site" evidence="21">
    <location>
        <begin position="43"/>
        <end position="47"/>
    </location>
    <ligand>
        <name>substrate</name>
    </ligand>
</feature>
<feature type="binding site" evidence="22">
    <location>
        <position position="89"/>
    </location>
    <ligand>
        <name>ATP</name>
        <dbReference type="ChEBI" id="CHEBI:30616"/>
    </ligand>
</feature>
<feature type="transmembrane region" description="Helical" evidence="24">
    <location>
        <begin position="109"/>
        <end position="130"/>
    </location>
</feature>
<keyword evidence="10 23" id="KW-0479">Metal-binding</keyword>
<feature type="binding site" evidence="22">
    <location>
        <position position="41"/>
    </location>
    <ligand>
        <name>ATP</name>
        <dbReference type="ChEBI" id="CHEBI:30616"/>
    </ligand>
</feature>
<proteinExistence type="inferred from homology"/>
<name>A0A099KQY6_COLPS</name>
<dbReference type="Pfam" id="PF01219">
    <property type="entry name" value="DAGK_prokar"/>
    <property type="match status" value="1"/>
</dbReference>
<dbReference type="CDD" id="cd14264">
    <property type="entry name" value="DAGK_IM"/>
    <property type="match status" value="1"/>
</dbReference>
<sequence>MNTDKNKSTDTINKPNGMGLSRILKATRCSMLGIQAAYKHESAFRQELCLCLLLLPVSLFIANSGMQLALLIGSLILLLLVEVINSAIEAVVDRIGLEHHELSGRAKDLGSAAVFLAIVIGMVIWAGVIFDNYFS</sequence>
<evidence type="ECO:0000256" key="18">
    <source>
        <dbReference type="ARBA" id="ARBA00023209"/>
    </source>
</evidence>
<comment type="cofactor">
    <cofactor evidence="23">
        <name>Mg(2+)</name>
        <dbReference type="ChEBI" id="CHEBI:18420"/>
    </cofactor>
    <text evidence="23">Mn(2+), Zn(2+), Cd(2+) and Co(2+) support activity to lesser extents.</text>
</comment>
<keyword evidence="13 22" id="KW-0067">ATP-binding</keyword>
<feature type="binding site" evidence="21">
    <location>
        <position position="22"/>
    </location>
    <ligand>
        <name>substrate</name>
    </ligand>
</feature>
<feature type="binding site" evidence="21">
    <location>
        <position position="111"/>
    </location>
    <ligand>
        <name>substrate</name>
    </ligand>
</feature>
<feature type="binding site" evidence="23">
    <location>
        <position position="89"/>
    </location>
    <ligand>
        <name>a divalent metal cation</name>
        <dbReference type="ChEBI" id="CHEBI:60240"/>
    </ligand>
</feature>
<keyword evidence="8 24" id="KW-0808">Transferase</keyword>
<dbReference type="GO" id="GO:0005524">
    <property type="term" value="F:ATP binding"/>
    <property type="evidence" value="ECO:0007669"/>
    <property type="project" value="UniProtKB-KW"/>
</dbReference>
<keyword evidence="6" id="KW-0444">Lipid biosynthesis</keyword>
<dbReference type="PATRIC" id="fig|28229.3.peg.2632"/>
<dbReference type="GO" id="GO:0005886">
    <property type="term" value="C:plasma membrane"/>
    <property type="evidence" value="ECO:0007669"/>
    <property type="project" value="UniProtKB-SubCell"/>
</dbReference>
<evidence type="ECO:0000256" key="15">
    <source>
        <dbReference type="ARBA" id="ARBA00022989"/>
    </source>
</evidence>
<dbReference type="AlphaFoldDB" id="A0A099KQY6"/>
<keyword evidence="7 24" id="KW-0997">Cell inner membrane</keyword>
<comment type="catalytic activity">
    <reaction evidence="24">
        <text>a 1,2-diacyl-sn-glycerol + ATP = a 1,2-diacyl-sn-glycero-3-phosphate + ADP + H(+)</text>
        <dbReference type="Rhea" id="RHEA:10272"/>
        <dbReference type="ChEBI" id="CHEBI:15378"/>
        <dbReference type="ChEBI" id="CHEBI:17815"/>
        <dbReference type="ChEBI" id="CHEBI:30616"/>
        <dbReference type="ChEBI" id="CHEBI:58608"/>
        <dbReference type="ChEBI" id="CHEBI:456216"/>
        <dbReference type="EC" id="2.7.1.107"/>
    </reaction>
</comment>
<evidence type="ECO:0000256" key="24">
    <source>
        <dbReference type="RuleBase" id="RU363065"/>
    </source>
</evidence>
<comment type="subcellular location">
    <subcellularLocation>
        <location evidence="1 24">Cell inner membrane</location>
        <topology evidence="1 24">Multi-pass membrane protein</topology>
    </subcellularLocation>
</comment>
<protein>
    <recommendedName>
        <fullName evidence="4 24">Diacylglycerol kinase</fullName>
        <ecNumber evidence="3 24">2.7.1.107</ecNumber>
    </recommendedName>
</protein>
<feature type="active site" description="Proton acceptor" evidence="20">
    <location>
        <position position="82"/>
    </location>
</feature>
<keyword evidence="18" id="KW-0594">Phospholipid biosynthesis</keyword>
<dbReference type="GO" id="GO:0006654">
    <property type="term" value="P:phosphatidic acid biosynthetic process"/>
    <property type="evidence" value="ECO:0007669"/>
    <property type="project" value="InterPro"/>
</dbReference>
<evidence type="ECO:0000256" key="5">
    <source>
        <dbReference type="ARBA" id="ARBA00022475"/>
    </source>
</evidence>
<feature type="binding site" evidence="22">
    <location>
        <position position="22"/>
    </location>
    <ligand>
        <name>ATP</name>
        <dbReference type="ChEBI" id="CHEBI:30616"/>
    </ligand>
</feature>
<organism evidence="25 26">
    <name type="scientific">Colwellia psychrerythraea</name>
    <name type="common">Vibrio psychroerythus</name>
    <dbReference type="NCBI Taxonomy" id="28229"/>
    <lineage>
        <taxon>Bacteria</taxon>
        <taxon>Pseudomonadati</taxon>
        <taxon>Pseudomonadota</taxon>
        <taxon>Gammaproteobacteria</taxon>
        <taxon>Alteromonadales</taxon>
        <taxon>Colwelliaceae</taxon>
        <taxon>Colwellia</taxon>
    </lineage>
</organism>
<evidence type="ECO:0000256" key="22">
    <source>
        <dbReference type="PIRSR" id="PIRSR600829-3"/>
    </source>
</evidence>
<keyword evidence="17 24" id="KW-0472">Membrane</keyword>
<dbReference type="InterPro" id="IPR033718">
    <property type="entry name" value="DAGK_prok"/>
</dbReference>
<dbReference type="InterPro" id="IPR000829">
    <property type="entry name" value="DAGK"/>
</dbReference>
<comment type="caution">
    <text evidence="24">Lacks conserved residue(s) required for the propagation of feature annotation.</text>
</comment>
<evidence type="ECO:0000256" key="3">
    <source>
        <dbReference type="ARBA" id="ARBA00012133"/>
    </source>
</evidence>
<dbReference type="GO" id="GO:0004143">
    <property type="term" value="F:ATP-dependent diacylglycerol kinase activity"/>
    <property type="evidence" value="ECO:0007669"/>
    <property type="project" value="UniProtKB-EC"/>
</dbReference>
<keyword evidence="11 22" id="KW-0547">Nucleotide-binding</keyword>
<comment type="function">
    <text evidence="24">Catalyzes the ATP-dependent phosphorylation of sn-l,2-diacylglycerol (DAG) to phosphatidic acid. Involved in the recycling of diacylglycerol produced as a by-product during membrane-derived oligosaccharide (MDO) biosynthesis.</text>
</comment>
<evidence type="ECO:0000256" key="8">
    <source>
        <dbReference type="ARBA" id="ARBA00022679"/>
    </source>
</evidence>
<keyword evidence="5" id="KW-1003">Cell membrane</keyword>
<evidence type="ECO:0000256" key="14">
    <source>
        <dbReference type="ARBA" id="ARBA00022842"/>
    </source>
</evidence>
<dbReference type="RefSeq" id="WP_081967821.1">
    <property type="nucleotide sequence ID" value="NZ_JQEC01000038.1"/>
</dbReference>
<dbReference type="Proteomes" id="UP000029868">
    <property type="component" value="Unassembled WGS sequence"/>
</dbReference>
<keyword evidence="15 24" id="KW-1133">Transmembrane helix</keyword>
<dbReference type="PANTHER" id="PTHR34299:SF1">
    <property type="entry name" value="DIACYLGLYCEROL KINASE"/>
    <property type="match status" value="1"/>
</dbReference>
<dbReference type="PANTHER" id="PTHR34299">
    <property type="entry name" value="DIACYLGLYCEROL KINASE"/>
    <property type="match status" value="1"/>
</dbReference>
<evidence type="ECO:0000313" key="26">
    <source>
        <dbReference type="Proteomes" id="UP000029868"/>
    </source>
</evidence>
<keyword evidence="14 23" id="KW-0460">Magnesium</keyword>
<evidence type="ECO:0000256" key="7">
    <source>
        <dbReference type="ARBA" id="ARBA00022519"/>
    </source>
</evidence>
<evidence type="ECO:0000256" key="6">
    <source>
        <dbReference type="ARBA" id="ARBA00022516"/>
    </source>
</evidence>
<evidence type="ECO:0000256" key="2">
    <source>
        <dbReference type="ARBA" id="ARBA00005967"/>
    </source>
</evidence>
<reference evidence="25 26" key="1">
    <citation type="submission" date="2014-08" db="EMBL/GenBank/DDBJ databases">
        <title>Genomic and Phenotypic Diversity of Colwellia psychrerythraea strains from Disparate Marine Basins.</title>
        <authorList>
            <person name="Techtmann S.M."/>
            <person name="Stelling S.C."/>
            <person name="Utturkar S.M."/>
            <person name="Alshibli N."/>
            <person name="Harris A."/>
            <person name="Brown S.D."/>
            <person name="Hazen T.C."/>
        </authorList>
    </citation>
    <scope>NUCLEOTIDE SEQUENCE [LARGE SCALE GENOMIC DNA]</scope>
    <source>
        <strain evidence="25 26">GAB14E</strain>
    </source>
</reference>
<evidence type="ECO:0000256" key="10">
    <source>
        <dbReference type="ARBA" id="ARBA00022723"/>
    </source>
</evidence>
<accession>A0A099KQY6</accession>
<keyword evidence="19 24" id="KW-1208">Phospholipid metabolism</keyword>